<evidence type="ECO:0008006" key="12">
    <source>
        <dbReference type="Google" id="ProtNLM"/>
    </source>
</evidence>
<feature type="compositionally biased region" description="Acidic residues" evidence="7">
    <location>
        <begin position="2037"/>
        <end position="2048"/>
    </location>
</feature>
<feature type="compositionally biased region" description="Basic and acidic residues" evidence="7">
    <location>
        <begin position="2309"/>
        <end position="2324"/>
    </location>
</feature>
<feature type="compositionally biased region" description="Basic and acidic residues" evidence="7">
    <location>
        <begin position="2228"/>
        <end position="2237"/>
    </location>
</feature>
<feature type="region of interest" description="Disordered" evidence="7">
    <location>
        <begin position="1811"/>
        <end position="2548"/>
    </location>
</feature>
<evidence type="ECO:0000256" key="6">
    <source>
        <dbReference type="PROSITE-ProRule" id="PRU00176"/>
    </source>
</evidence>
<reference evidence="10" key="4">
    <citation type="submission" date="2025-09" db="UniProtKB">
        <authorList>
            <consortium name="Ensembl"/>
        </authorList>
    </citation>
    <scope>IDENTIFICATION</scope>
</reference>
<dbReference type="InterPro" id="IPR003604">
    <property type="entry name" value="Matrin/U1-like-C_Znf_C2H2"/>
</dbReference>
<feature type="region of interest" description="Disordered" evidence="7">
    <location>
        <begin position="225"/>
        <end position="341"/>
    </location>
</feature>
<dbReference type="PROSITE" id="PS50171">
    <property type="entry name" value="ZF_MATRIN"/>
    <property type="match status" value="1"/>
</dbReference>
<feature type="compositionally biased region" description="Acidic residues" evidence="7">
    <location>
        <begin position="2494"/>
        <end position="2511"/>
    </location>
</feature>
<protein>
    <recommendedName>
        <fullName evidence="12">Matrin-type domain-containing protein</fullName>
    </recommendedName>
</protein>
<evidence type="ECO:0000313" key="10">
    <source>
        <dbReference type="Ensembl" id="ENSELUP00000004639.3"/>
    </source>
</evidence>
<feature type="region of interest" description="Disordered" evidence="7">
    <location>
        <begin position="1749"/>
        <end position="1774"/>
    </location>
</feature>
<keyword evidence="3" id="KW-0863">Zinc-finger</keyword>
<feature type="region of interest" description="Disordered" evidence="7">
    <location>
        <begin position="698"/>
        <end position="829"/>
    </location>
</feature>
<feature type="compositionally biased region" description="Polar residues" evidence="7">
    <location>
        <begin position="1010"/>
        <end position="1020"/>
    </location>
</feature>
<dbReference type="KEGG" id="els:105006724"/>
<comment type="subcellular location">
    <subcellularLocation>
        <location evidence="1">Nucleus</location>
    </subcellularLocation>
</comment>
<name>A0A3P8XLU4_ESOLU</name>
<reference evidence="11" key="1">
    <citation type="journal article" date="2014" name="PLoS ONE">
        <title>The genome and linkage map of the northern pike (Esox lucius): conserved synteny revealed between the salmonid sister group and the Neoteleostei.</title>
        <authorList>
            <person name="Rondeau E.B."/>
            <person name="Minkley D.R."/>
            <person name="Leong J.S."/>
            <person name="Messmer A.M."/>
            <person name="Jantzen J.R."/>
            <person name="von Schalburg K.R."/>
            <person name="Lemon C."/>
            <person name="Bird N.H."/>
            <person name="Koop B.F."/>
        </authorList>
    </citation>
    <scope>NUCLEOTIDE SEQUENCE</scope>
</reference>
<dbReference type="Ensembl" id="ENSELUT00000012015.3">
    <property type="protein sequence ID" value="ENSELUP00000004639.3"/>
    <property type="gene ID" value="ENSELUG00000005762.3"/>
</dbReference>
<reference evidence="10" key="3">
    <citation type="submission" date="2025-08" db="UniProtKB">
        <authorList>
            <consortium name="Ensembl"/>
        </authorList>
    </citation>
    <scope>IDENTIFICATION</scope>
</reference>
<dbReference type="Gene3D" id="3.30.70.330">
    <property type="match status" value="2"/>
</dbReference>
<evidence type="ECO:0000256" key="4">
    <source>
        <dbReference type="ARBA" id="ARBA00022833"/>
    </source>
</evidence>
<feature type="compositionally biased region" description="Polar residues" evidence="7">
    <location>
        <begin position="501"/>
        <end position="513"/>
    </location>
</feature>
<feature type="compositionally biased region" description="Polar residues" evidence="7">
    <location>
        <begin position="2109"/>
        <end position="2123"/>
    </location>
</feature>
<feature type="compositionally biased region" description="Acidic residues" evidence="7">
    <location>
        <begin position="2383"/>
        <end position="2392"/>
    </location>
</feature>
<keyword evidence="6" id="KW-0694">RNA-binding</keyword>
<feature type="region of interest" description="Disordered" evidence="7">
    <location>
        <begin position="167"/>
        <end position="207"/>
    </location>
</feature>
<dbReference type="InterPro" id="IPR000504">
    <property type="entry name" value="RRM_dom"/>
</dbReference>
<evidence type="ECO:0000259" key="9">
    <source>
        <dbReference type="PROSITE" id="PS50171"/>
    </source>
</evidence>
<feature type="compositionally biased region" description="Low complexity" evidence="7">
    <location>
        <begin position="1971"/>
        <end position="1984"/>
    </location>
</feature>
<feature type="compositionally biased region" description="Basic and acidic residues" evidence="7">
    <location>
        <begin position="445"/>
        <end position="461"/>
    </location>
</feature>
<feature type="compositionally biased region" description="Low complexity" evidence="7">
    <location>
        <begin position="2078"/>
        <end position="2087"/>
    </location>
</feature>
<dbReference type="InParanoid" id="A0A3P8XLU4"/>
<feature type="compositionally biased region" description="Basic residues" evidence="7">
    <location>
        <begin position="748"/>
        <end position="762"/>
    </location>
</feature>
<feature type="compositionally biased region" description="Low complexity" evidence="7">
    <location>
        <begin position="1125"/>
        <end position="1144"/>
    </location>
</feature>
<feature type="compositionally biased region" description="Low complexity" evidence="7">
    <location>
        <begin position="2467"/>
        <end position="2478"/>
    </location>
</feature>
<evidence type="ECO:0000256" key="3">
    <source>
        <dbReference type="ARBA" id="ARBA00022771"/>
    </source>
</evidence>
<dbReference type="InterPro" id="IPR026811">
    <property type="entry name" value="CIZ1"/>
</dbReference>
<dbReference type="InterPro" id="IPR035979">
    <property type="entry name" value="RBD_domain_sf"/>
</dbReference>
<reference evidence="10" key="2">
    <citation type="submission" date="2020-02" db="EMBL/GenBank/DDBJ databases">
        <title>Esox lucius (northern pike) genome, fEsoLuc1, primary haplotype.</title>
        <authorList>
            <person name="Myers G."/>
            <person name="Karagic N."/>
            <person name="Meyer A."/>
            <person name="Pippel M."/>
            <person name="Reichard M."/>
            <person name="Winkler S."/>
            <person name="Tracey A."/>
            <person name="Sims Y."/>
            <person name="Howe K."/>
            <person name="Rhie A."/>
            <person name="Formenti G."/>
            <person name="Durbin R."/>
            <person name="Fedrigo O."/>
            <person name="Jarvis E.D."/>
        </authorList>
    </citation>
    <scope>NUCLEOTIDE SEQUENCE [LARGE SCALE GENOMIC DNA]</scope>
</reference>
<keyword evidence="11" id="KW-1185">Reference proteome</keyword>
<feature type="compositionally biased region" description="Polar residues" evidence="7">
    <location>
        <begin position="888"/>
        <end position="903"/>
    </location>
</feature>
<feature type="region of interest" description="Disordered" evidence="7">
    <location>
        <begin position="1626"/>
        <end position="1677"/>
    </location>
</feature>
<dbReference type="PROSITE" id="PS50102">
    <property type="entry name" value="RRM"/>
    <property type="match status" value="1"/>
</dbReference>
<feature type="compositionally biased region" description="Basic and acidic residues" evidence="7">
    <location>
        <begin position="1940"/>
        <end position="1951"/>
    </location>
</feature>
<dbReference type="GO" id="GO:0003723">
    <property type="term" value="F:RNA binding"/>
    <property type="evidence" value="ECO:0007669"/>
    <property type="project" value="UniProtKB-UniRule"/>
</dbReference>
<dbReference type="SUPFAM" id="SSF54928">
    <property type="entry name" value="RNA-binding domain, RBD"/>
    <property type="match status" value="2"/>
</dbReference>
<feature type="compositionally biased region" description="Basic and acidic residues" evidence="7">
    <location>
        <begin position="2512"/>
        <end position="2548"/>
    </location>
</feature>
<evidence type="ECO:0000256" key="7">
    <source>
        <dbReference type="SAM" id="MobiDB-lite"/>
    </source>
</evidence>
<dbReference type="CTD" id="27332"/>
<feature type="compositionally biased region" description="Polar residues" evidence="7">
    <location>
        <begin position="329"/>
        <end position="341"/>
    </location>
</feature>
<keyword evidence="2" id="KW-0479">Metal-binding</keyword>
<sequence length="2927" mass="313861">MLDGKNTGVVANVSCVDNPRTSPTITNTTVDAARGFALLLERCAAPRSSPLNLIGGLRVGSPPSQLLIGHASLQLAQLKVQLALNQLAAIRATKLPLPSLHPHSPPLDPLLNLLKAAVTINNMSHPMYNTLGGQYSSQSQRTTTQMGQYGLTQAQVGMEPLGVSHLGLGSSGAGSSSIGSSQGGMMPSMVSQQTSYGAGQRSAGLTAEMESSIDRHIRGAREGARLFSKMRPQNQQGSLDSRDPRQGHDPRDKLLSGGGMGGYSPGLSSGDQKTSMDSWSGYLNQPAPSKLFSSNPSQSSPSPSQMYQTSGFGGLGPPGSASRGPEVHMNTSTATTRPARYTSESASSILASFGLSNEDLELLSHYPDDQLTPDNLPFILRDIRIRKVKGSVDVDHRPQTGRGADPESDLLGGGQSKVIDYGHSSKYGAFDATDSRVDGYGGRDPLPKEIPKYGAVRDDPSGHAGTPYGSLGSSRTSKQTQSPVVQSPISLPKKDTDSRIDLSSPSSNPNQTHTSHDSSRGAAKPIPVCAGDQGIDRLLTTQNRGAVRGHAQSRSGLVVLGGGEGGAGAAEGIGGGLRHGGVQLGVPPSTATRTWPSLYPVLPPSMVPLGPPPQMGPSMLQQMNIPPPTMTMPKRLPTPTMMSDYSAATPRIFPHTCSLCNIECTKLKNWIEHQNTNLHIENCRLLRKSYPDWTVETVPVASPAPGRNDNNQPPQRRQASRSTSRSPSWSRSPSPRHSSYHPASSAPRRPRSRERSRERRHNAATLRSRSPGMRRERGRGRWRSRSPQTTSSSRRSQSRSRERERRDRRSSPPGGAGRSRQQKSTSAERLAKKLLESSAGLSFTEKTSLEDMMQSLAPALLAELAKKKGSTASSSKGGAGRKGHSSSPTSSSRKNDAGTSRSGSKGAAGHGRPSTRSPPPSGSSKTKKKEAPGTSALLRLRNIPPYTRHDDVVQALQTYGKVNHVILLKAIEEASVLFEKEEDAKKLANCKTLTINGRKVTVVMEKDTQLDNTINPNQPKKSTDSKDLNQSKKPTDSKDPNQSKKPTDSKDLNQSKKSTDSKDLNQSKKSTDSKDLNQSKKSTDSKDLNQSKKPTDSKDLNQSKKPTDSKDLNQPKKTTENIAISTKSSTKTTGTKMSTTSETTPKGEVAKPKPQPTTPKGEVAKPKPQPTTPKGEVAKPKPQSTTPKGEVAKPKPQPTTPKREVAKAKGQPTTTNWATSLTKKAWLKNTFIKIEGLPERGYTEDDLVKLFKPFRYRHGAHNCFILPNERWAIIRLDGEPTCRAALYKYTKQPPKLLNCRLKFSMTRPNASLIQEGIYTTLKGLTNSDPTLRQRLLVVKNVPVDNSAVQEIHDRVKRIAPFRDSLVLLYKIYFEMESFSVGKAVCLHFQKNPCKVLDKALKFYMMVKIKNTDAKIATPKATGTSVTTASIKAIATTTSSAENTAGIKSIAATTSSGTIKAITTTTSSAATSASIKDIATVLSSAATTVSIEAIAATASSAATTASIEAIATTASSAATTASIEAIATTASSAATTASIEAIATTASSAATTASIEAIATTASSASTTADIKENTATTSCAGATATNNYSTQQMATKQPGDDVIIVEAMQPATGIVVMDIEEPMVTGAGQEEDEEGGEKELGKESEKGGKVIKNIEVETQEKKIEDEQQGTENDELKAPTVDIVSLQLPTASAPEEKVVMETLGSVAKDISNDEIAAEPDQVQTAARLQEGNESATMVSKTMTAVATTELSPAITEPGDSVSPDASGTAEMAPKLPSTVPLAVPVEEDVEDKPLDFPPVTPEILRALEAAVHQHRMGRLAEEQATQGLSPGHGKDSQANNVTVGENEKKMTPLSGQKNQAAAQPENPMTTTQTPHEGKHSDVSDKKEKPEPQTKTSRSDKDKRPVTQAKKTTDSSGKPSGPHEHKNQPQRSRTQGSGGRGRHGDHSSPERRETSKHRVSRPPSEDEQRPPISRHGNSSSSSSGSHRSNRKEDSSPAKKKERREEEERSKSHSGNKTGRSSRSESRDNRQPQRMYTCDTMDDFTSDDLPDDAYPFDLAEFNLDEFVTVDEVEGDEAENTSPLESPSSSSMQKIQDVIPTSARSRRKRKSSTQDTVTSTPKPNQETLPPLAKRPPAPSSTSSPSGQKKLPQAQKTPQKAAAAKKTVASKPQPPAASGRKTRSSGAFAATHVAETQELGADGNAAVEGEPTMDTLSQPVVKGSKSQSEEEAVVTKEMDKDGVVPSSGQQVPATSTAVTVEQESAGRDLEIIAEKTPELEGSEETQVEKGASILGTEVQSSASSLDVVMVNKSDTLKEQDPLKNLEQEKLQNATASQAPESQVDNLPGEEDKDETVDDKQSKSQHLDAPVPEASGATGSKVPLTTLDEHEEVSEDESAFQILDSVEDPEDGDGGSSLPKHMGEFQILDSVDGQTESPPSSEDHTTGSKAPGGSRPQRGCKKVPKKGVKKLSKTQGATKTTAGKIHGGKPKKGNLVTLDEVSEEEEDYPDDAAEEEELMMKQKLAKEKRREREPERRSRERSKDKERERKREERIVIDTDGLVTLDEIGGDEGGERDEESGLMEADLQALVTLDEIVDEEGAEGMSPQPLPFSQEDESGDTFIPETLVTLDEAGGDDDEGMEKDMQPERSPESQQPFHHHSDSTVEATGSPGVEEDGRGMEEIRSMNLVTVDEVGEEEEEEEEEEAAVTTRTGVKRRKKGRQTPVRKSARGKRGKETEEPSAEISPPSHTTPPTSLDVTSSLVQDTVMSLADSQPALTVPDPQEKAAEATTDRPSLEVLSAGKETEPDPPVTQSQEVTGVTNGKTDSGSRTTAEGSMTREGEPEAKRCRSESPLTTDFTLPPFTPDKPIGVDFVVPKTGFFCKLCSLFYASEDTAKKTHCSSQRHYQNVQKYYLKKQQAGSSSLASSLGSASE</sequence>
<keyword evidence="4" id="KW-0862">Zinc</keyword>
<feature type="compositionally biased region" description="Low complexity" evidence="7">
    <location>
        <begin position="785"/>
        <end position="795"/>
    </location>
</feature>
<feature type="compositionally biased region" description="Low complexity" evidence="7">
    <location>
        <begin position="167"/>
        <end position="193"/>
    </location>
</feature>
<feature type="compositionally biased region" description="Basic residues" evidence="7">
    <location>
        <begin position="2452"/>
        <end position="2466"/>
    </location>
</feature>
<feature type="compositionally biased region" description="Low complexity" evidence="7">
    <location>
        <begin position="2135"/>
        <end position="2164"/>
    </location>
</feature>
<organism evidence="10 11">
    <name type="scientific">Esox lucius</name>
    <name type="common">Northern pike</name>
    <dbReference type="NCBI Taxonomy" id="8010"/>
    <lineage>
        <taxon>Eukaryota</taxon>
        <taxon>Metazoa</taxon>
        <taxon>Chordata</taxon>
        <taxon>Craniata</taxon>
        <taxon>Vertebrata</taxon>
        <taxon>Euteleostomi</taxon>
        <taxon>Actinopterygii</taxon>
        <taxon>Neopterygii</taxon>
        <taxon>Teleostei</taxon>
        <taxon>Protacanthopterygii</taxon>
        <taxon>Esociformes</taxon>
        <taxon>Esocidae</taxon>
        <taxon>Esox</taxon>
    </lineage>
</organism>
<feature type="domain" description="RRM" evidence="8">
    <location>
        <begin position="936"/>
        <end position="1007"/>
    </location>
</feature>
<feature type="compositionally biased region" description="Basic and acidic residues" evidence="7">
    <location>
        <begin position="1637"/>
        <end position="1665"/>
    </location>
</feature>
<feature type="region of interest" description="Disordered" evidence="7">
    <location>
        <begin position="868"/>
        <end position="943"/>
    </location>
</feature>
<feature type="region of interest" description="Disordered" evidence="7">
    <location>
        <begin position="2556"/>
        <end position="2575"/>
    </location>
</feature>
<dbReference type="InterPro" id="IPR000690">
    <property type="entry name" value="Matrin/U1-C_Znf_C2H2"/>
</dbReference>
<feature type="compositionally biased region" description="Acidic residues" evidence="7">
    <location>
        <begin position="2562"/>
        <end position="2575"/>
    </location>
</feature>
<dbReference type="PANTHER" id="PTHR15491">
    <property type="match status" value="1"/>
</dbReference>
<evidence type="ECO:0000256" key="1">
    <source>
        <dbReference type="ARBA" id="ARBA00004123"/>
    </source>
</evidence>
<feature type="compositionally biased region" description="Basic and acidic residues" evidence="7">
    <location>
        <begin position="1021"/>
        <end position="1119"/>
    </location>
</feature>
<feature type="compositionally biased region" description="Polar residues" evidence="7">
    <location>
        <begin position="2805"/>
        <end position="2829"/>
    </location>
</feature>
<feature type="region of interest" description="Disordered" evidence="7">
    <location>
        <begin position="392"/>
        <end position="529"/>
    </location>
</feature>
<dbReference type="GO" id="GO:0008270">
    <property type="term" value="F:zinc ion binding"/>
    <property type="evidence" value="ECO:0007669"/>
    <property type="project" value="UniProtKB-KW"/>
</dbReference>
<dbReference type="OMA" id="PQTRMAF"/>
<feature type="compositionally biased region" description="Polar residues" evidence="7">
    <location>
        <begin position="471"/>
        <end position="489"/>
    </location>
</feature>
<dbReference type="GeneTree" id="ENSGT00940000153322"/>
<feature type="compositionally biased region" description="Low complexity" evidence="7">
    <location>
        <begin position="288"/>
        <end position="310"/>
    </location>
</feature>
<feature type="compositionally biased region" description="Polar residues" evidence="7">
    <location>
        <begin position="271"/>
        <end position="287"/>
    </location>
</feature>
<feature type="domain" description="Matrin-type" evidence="9">
    <location>
        <begin position="2874"/>
        <end position="2905"/>
    </location>
</feature>
<dbReference type="Proteomes" id="UP000265140">
    <property type="component" value="Chromosome 24"/>
</dbReference>
<feature type="compositionally biased region" description="Basic and acidic residues" evidence="7">
    <location>
        <begin position="2636"/>
        <end position="2645"/>
    </location>
</feature>
<dbReference type="STRING" id="8010.ENSELUP00000004639"/>
<feature type="compositionally biased region" description="Low complexity" evidence="7">
    <location>
        <begin position="2739"/>
        <end position="2749"/>
    </location>
</feature>
<feature type="region of interest" description="Disordered" evidence="7">
    <location>
        <begin position="2595"/>
        <end position="2859"/>
    </location>
</feature>
<dbReference type="SMART" id="SM00360">
    <property type="entry name" value="RRM"/>
    <property type="match status" value="1"/>
</dbReference>
<keyword evidence="5" id="KW-0539">Nucleus</keyword>
<feature type="compositionally biased region" description="Basic and acidic residues" evidence="7">
    <location>
        <begin position="2019"/>
        <end position="2028"/>
    </location>
</feature>
<feature type="compositionally biased region" description="Polar residues" evidence="7">
    <location>
        <begin position="1852"/>
        <end position="1873"/>
    </location>
</feature>
<feature type="compositionally biased region" description="Acidic residues" evidence="7">
    <location>
        <begin position="2687"/>
        <end position="2700"/>
    </location>
</feature>
<feature type="compositionally biased region" description="Basic and acidic residues" evidence="7">
    <location>
        <begin position="1874"/>
        <end position="1903"/>
    </location>
</feature>
<dbReference type="PANTHER" id="PTHR15491:SF9">
    <property type="entry name" value="CIP1-INTERACTING ZINC FINGER PROTEIN"/>
    <property type="match status" value="1"/>
</dbReference>
<feature type="region of interest" description="Disordered" evidence="7">
    <location>
        <begin position="1007"/>
        <end position="1216"/>
    </location>
</feature>
<dbReference type="RefSeq" id="XP_012988037.3">
    <property type="nucleotide sequence ID" value="XM_013132583.4"/>
</dbReference>
<feature type="compositionally biased region" description="Acidic residues" evidence="7">
    <location>
        <begin position="2342"/>
        <end position="2351"/>
    </location>
</feature>
<evidence type="ECO:0000313" key="11">
    <source>
        <dbReference type="Proteomes" id="UP000265140"/>
    </source>
</evidence>
<dbReference type="SMART" id="SM00451">
    <property type="entry name" value="ZnF_U1"/>
    <property type="match status" value="2"/>
</dbReference>
<feature type="compositionally biased region" description="Acidic residues" evidence="7">
    <location>
        <begin position="2064"/>
        <end position="2075"/>
    </location>
</feature>
<feature type="compositionally biased region" description="Polar residues" evidence="7">
    <location>
        <begin position="2241"/>
        <end position="2257"/>
    </location>
</feature>
<feature type="compositionally biased region" description="Basic and acidic residues" evidence="7">
    <location>
        <begin position="240"/>
        <end position="254"/>
    </location>
</feature>
<evidence type="ECO:0000256" key="2">
    <source>
        <dbReference type="ARBA" id="ARBA00022723"/>
    </source>
</evidence>
<feature type="compositionally biased region" description="Basic and acidic residues" evidence="7">
    <location>
        <begin position="2776"/>
        <end position="2789"/>
    </location>
</feature>
<feature type="compositionally biased region" description="Basic and acidic residues" evidence="7">
    <location>
        <begin position="2259"/>
        <end position="2273"/>
    </location>
</feature>
<dbReference type="Bgee" id="ENSELUG00000005762">
    <property type="expression patterns" value="Expressed in heart and 15 other cell types or tissues"/>
</dbReference>
<feature type="compositionally biased region" description="Polar residues" evidence="7">
    <location>
        <begin position="2325"/>
        <end position="2339"/>
    </location>
</feature>
<dbReference type="GO" id="GO:0005634">
    <property type="term" value="C:nucleus"/>
    <property type="evidence" value="ECO:0007669"/>
    <property type="project" value="UniProtKB-SubCell"/>
</dbReference>
<dbReference type="GeneID" id="105006724"/>
<evidence type="ECO:0000259" key="8">
    <source>
        <dbReference type="PROSITE" id="PS50102"/>
    </source>
</evidence>
<feature type="compositionally biased region" description="Low complexity" evidence="7">
    <location>
        <begin position="712"/>
        <end position="747"/>
    </location>
</feature>
<feature type="compositionally biased region" description="Basic and acidic residues" evidence="7">
    <location>
        <begin position="799"/>
        <end position="810"/>
    </location>
</feature>
<evidence type="ECO:0000256" key="5">
    <source>
        <dbReference type="ARBA" id="ARBA00023242"/>
    </source>
</evidence>
<dbReference type="InterPro" id="IPR012677">
    <property type="entry name" value="Nucleotide-bd_a/b_plait_sf"/>
</dbReference>
<proteinExistence type="predicted"/>
<accession>A0A3P8XLU4</accession>
<feature type="compositionally biased region" description="Basic and acidic residues" evidence="7">
    <location>
        <begin position="1988"/>
        <end position="2008"/>
    </location>
</feature>
<feature type="compositionally biased region" description="Basic and acidic residues" evidence="7">
    <location>
        <begin position="2831"/>
        <end position="2844"/>
    </location>
</feature>
<feature type="compositionally biased region" description="Polar residues" evidence="7">
    <location>
        <begin position="2750"/>
        <end position="2770"/>
    </location>
</feature>
<feature type="compositionally biased region" description="Basic and acidic residues" evidence="7">
    <location>
        <begin position="2669"/>
        <end position="2678"/>
    </location>
</feature>